<evidence type="ECO:0000256" key="1">
    <source>
        <dbReference type="SAM" id="Phobius"/>
    </source>
</evidence>
<dbReference type="RefSeq" id="WP_085863405.1">
    <property type="nucleotide sequence ID" value="NZ_FWFT01000001.1"/>
</dbReference>
<protein>
    <submittedName>
        <fullName evidence="2">Uncharacterized protein</fullName>
    </submittedName>
</protein>
<keyword evidence="3" id="KW-1185">Reference proteome</keyword>
<feature type="transmembrane region" description="Helical" evidence="1">
    <location>
        <begin position="20"/>
        <end position="46"/>
    </location>
</feature>
<gene>
    <name evidence="2" type="ORF">PSJ8397_01014</name>
</gene>
<dbReference type="AlphaFoldDB" id="A0A1Y5RVG5"/>
<organism evidence="2 3">
    <name type="scientific">Pseudooctadecabacter jejudonensis</name>
    <dbReference type="NCBI Taxonomy" id="1391910"/>
    <lineage>
        <taxon>Bacteria</taxon>
        <taxon>Pseudomonadati</taxon>
        <taxon>Pseudomonadota</taxon>
        <taxon>Alphaproteobacteria</taxon>
        <taxon>Rhodobacterales</taxon>
        <taxon>Paracoccaceae</taxon>
        <taxon>Pseudooctadecabacter</taxon>
    </lineage>
</organism>
<dbReference type="Proteomes" id="UP000193623">
    <property type="component" value="Unassembled WGS sequence"/>
</dbReference>
<reference evidence="2 3" key="1">
    <citation type="submission" date="2017-03" db="EMBL/GenBank/DDBJ databases">
        <authorList>
            <person name="Afonso C.L."/>
            <person name="Miller P.J."/>
            <person name="Scott M.A."/>
            <person name="Spackman E."/>
            <person name="Goraichik I."/>
            <person name="Dimitrov K.M."/>
            <person name="Suarez D.L."/>
            <person name="Swayne D.E."/>
        </authorList>
    </citation>
    <scope>NUCLEOTIDE SEQUENCE [LARGE SCALE GENOMIC DNA]</scope>
    <source>
        <strain evidence="2 3">CECT 8397</strain>
    </source>
</reference>
<sequence>MKRYPGRVEDYTNAFLVTAFGILFMAFFTIAATFGIVWVMLSAALIDGLIRLRAARISDG</sequence>
<keyword evidence="1" id="KW-0812">Transmembrane</keyword>
<proteinExistence type="predicted"/>
<evidence type="ECO:0000313" key="3">
    <source>
        <dbReference type="Proteomes" id="UP000193623"/>
    </source>
</evidence>
<dbReference type="EMBL" id="FWFT01000001">
    <property type="protein sequence ID" value="SLN23728.1"/>
    <property type="molecule type" value="Genomic_DNA"/>
</dbReference>
<keyword evidence="1" id="KW-1133">Transmembrane helix</keyword>
<dbReference type="OrthoDB" id="7652287at2"/>
<accession>A0A1Y5RVG5</accession>
<evidence type="ECO:0000313" key="2">
    <source>
        <dbReference type="EMBL" id="SLN23728.1"/>
    </source>
</evidence>
<keyword evidence="1" id="KW-0472">Membrane</keyword>
<name>A0A1Y5RVG5_9RHOB</name>